<evidence type="ECO:0000256" key="1">
    <source>
        <dbReference type="SAM" id="MobiDB-lite"/>
    </source>
</evidence>
<dbReference type="AlphaFoldDB" id="A0A267E868"/>
<dbReference type="EMBL" id="NIVC01001450">
    <property type="protein sequence ID" value="PAA67826.1"/>
    <property type="molecule type" value="Genomic_DNA"/>
</dbReference>
<proteinExistence type="predicted"/>
<gene>
    <name evidence="3" type="ORF">BOX15_Mlig026437g1</name>
    <name evidence="2" type="ORF">BOX15_Mlig026437g2</name>
</gene>
<feature type="compositionally biased region" description="Basic and acidic residues" evidence="1">
    <location>
        <begin position="361"/>
        <end position="371"/>
    </location>
</feature>
<comment type="caution">
    <text evidence="2">The sequence shown here is derived from an EMBL/GenBank/DDBJ whole genome shotgun (WGS) entry which is preliminary data.</text>
</comment>
<feature type="region of interest" description="Disordered" evidence="1">
    <location>
        <begin position="146"/>
        <end position="207"/>
    </location>
</feature>
<evidence type="ECO:0000313" key="2">
    <source>
        <dbReference type="EMBL" id="PAA57770.1"/>
    </source>
</evidence>
<protein>
    <submittedName>
        <fullName evidence="2">Uncharacterized protein</fullName>
    </submittedName>
</protein>
<feature type="region of interest" description="Disordered" evidence="1">
    <location>
        <begin position="68"/>
        <end position="99"/>
    </location>
</feature>
<keyword evidence="4" id="KW-1185">Reference proteome</keyword>
<feature type="compositionally biased region" description="Polar residues" evidence="1">
    <location>
        <begin position="176"/>
        <end position="191"/>
    </location>
</feature>
<name>A0A267E868_9PLAT</name>
<dbReference type="Proteomes" id="UP000215902">
    <property type="component" value="Unassembled WGS sequence"/>
</dbReference>
<evidence type="ECO:0000313" key="4">
    <source>
        <dbReference type="Proteomes" id="UP000215902"/>
    </source>
</evidence>
<feature type="region of interest" description="Disordered" evidence="1">
    <location>
        <begin position="310"/>
        <end position="394"/>
    </location>
</feature>
<accession>A0A267E868</accession>
<evidence type="ECO:0000313" key="3">
    <source>
        <dbReference type="EMBL" id="PAA67826.1"/>
    </source>
</evidence>
<feature type="region of interest" description="Disordered" evidence="1">
    <location>
        <begin position="1"/>
        <end position="24"/>
    </location>
</feature>
<feature type="compositionally biased region" description="Low complexity" evidence="1">
    <location>
        <begin position="195"/>
        <end position="204"/>
    </location>
</feature>
<organism evidence="2 4">
    <name type="scientific">Macrostomum lignano</name>
    <dbReference type="NCBI Taxonomy" id="282301"/>
    <lineage>
        <taxon>Eukaryota</taxon>
        <taxon>Metazoa</taxon>
        <taxon>Spiralia</taxon>
        <taxon>Lophotrochozoa</taxon>
        <taxon>Platyhelminthes</taxon>
        <taxon>Rhabditophora</taxon>
        <taxon>Macrostomorpha</taxon>
        <taxon>Macrostomida</taxon>
        <taxon>Macrostomidae</taxon>
        <taxon>Macrostomum</taxon>
    </lineage>
</organism>
<dbReference type="EMBL" id="NIVC01002447">
    <property type="protein sequence ID" value="PAA57770.1"/>
    <property type="molecule type" value="Genomic_DNA"/>
</dbReference>
<feature type="compositionally biased region" description="Pro residues" evidence="1">
    <location>
        <begin position="154"/>
        <end position="168"/>
    </location>
</feature>
<reference evidence="2 4" key="1">
    <citation type="submission" date="2017-06" db="EMBL/GenBank/DDBJ databases">
        <title>A platform for efficient transgenesis in Macrostomum lignano, a flatworm model organism for stem cell research.</title>
        <authorList>
            <person name="Berezikov E."/>
        </authorList>
    </citation>
    <scope>NUCLEOTIDE SEQUENCE [LARGE SCALE GENOMIC DNA]</scope>
    <source>
        <strain evidence="2">DV1</strain>
        <tissue evidence="2">Whole organism</tissue>
    </source>
</reference>
<sequence>MSIFSRKSRAAEPPPQPHGRAVTQPLAIRVGPASRPQSGHIGGYSATIAAAASWRPGCDAGGSVALRRRPQLVTPCPAHGSYGLSPRKPPPPPAGVAPRADFYGSYFYPGQDDRRSSAGSQRFATVANRLSFAFEVGSLPQLVTNLPADAAQPPDHPIPTPPPTPPVRPAADHQSRASQLSETPIKNSWSREQQEQQQQQQQQQSVPGAIGSLTSIVQFMRRTNSTCSADSQFKVTLRKSRSRSRRSRDLPRLRFLPALSRSPSSSGRGYEVIDSHPTVLYRPRYFAQRRSLVEGLEKLHLFGELDPEDGLDLLDDPSERRGSRRRRQRRDSCPSKLLGGDGADDFGRSASDHGNASQPRRIGEVRQEASLRRRCRTFSRPRDGPLPKSPLPVPRRDRSQHAFYFFHVRTWNLAQTESFLFDTIVTLLARRHSCTLRLLPQEEAQDLPDGLRRVEVAGPSLKDIKRFLYYLTTSEETVSLQRQIQERYTLSRGLTGHLGGVDVNGGGTGGPSPAFSARLWRANSVSATTEAATDVRLRQAAGSAGGSRSRVNGCD</sequence>